<keyword evidence="1" id="KW-0472">Membrane</keyword>
<accession>A0ABY5S206</accession>
<protein>
    <submittedName>
        <fullName evidence="3">Adenylate/guanylate cyclase domain-containing protein</fullName>
    </submittedName>
</protein>
<feature type="transmembrane region" description="Helical" evidence="1">
    <location>
        <begin position="57"/>
        <end position="80"/>
    </location>
</feature>
<feature type="transmembrane region" description="Helical" evidence="1">
    <location>
        <begin position="21"/>
        <end position="45"/>
    </location>
</feature>
<keyword evidence="3" id="KW-0614">Plasmid</keyword>
<feature type="transmembrane region" description="Helical" evidence="1">
    <location>
        <begin position="186"/>
        <end position="207"/>
    </location>
</feature>
<keyword evidence="4" id="KW-1185">Reference proteome</keyword>
<dbReference type="RefSeq" id="WP_173945142.1">
    <property type="nucleotide sequence ID" value="NZ_CP102846.1"/>
</dbReference>
<dbReference type="PANTHER" id="PTHR43081:SF1">
    <property type="entry name" value="ADENYLATE CYCLASE, TERMINAL-DIFFERENTIATION SPECIFIC"/>
    <property type="match status" value="1"/>
</dbReference>
<dbReference type="EMBL" id="CP102846">
    <property type="protein sequence ID" value="UVF22566.1"/>
    <property type="molecule type" value="Genomic_DNA"/>
</dbReference>
<evidence type="ECO:0000259" key="2">
    <source>
        <dbReference type="PROSITE" id="PS50125"/>
    </source>
</evidence>
<name>A0ABY5S206_9HYPH</name>
<proteinExistence type="predicted"/>
<feature type="transmembrane region" description="Helical" evidence="1">
    <location>
        <begin position="87"/>
        <end position="104"/>
    </location>
</feature>
<dbReference type="SUPFAM" id="SSF55073">
    <property type="entry name" value="Nucleotide cyclase"/>
    <property type="match status" value="1"/>
</dbReference>
<sequence>MHTSDDAADRLIYQAEIRAEWAIAALRLTVAVMLLLLIVISSTIVPIRLADPGGRPHVTSFIAISGFTFTSVSALLLIRFNLYWPPLGWLFALLDLSVVVASLVEGVHRSELPGNYLFLVTSAWAGPLILAFNALRYRASIVATASILYVTGGLAVAFWAGTAVYAPPPLPEVGRLADMEPNLVRLGFITLVGFCLALVVFRGRRLLVRALKEQRERMMLTRFLPAQIVAELTRPESRLRQGTTCDCSVLFVDLRDSTGITERMSPDGIGDFLTRFRTRITRAVEQYGGLIEKFAGDGALVVFGVPDPRPDDGQRALACAKRLVRSIDEWNHDGDAPSPLSVVVGVHAGRCFSGVVGDESRLEFTVVGDAVNVAARLEALAKQHDESLIASHEALERAGEEMAVEWHALGAKRLRGRDALVGVFAYRGRAELGHT</sequence>
<feature type="transmembrane region" description="Helical" evidence="1">
    <location>
        <begin position="147"/>
        <end position="166"/>
    </location>
</feature>
<geneLocation type="plasmid" evidence="3 4">
    <name>pR24_1</name>
</geneLocation>
<dbReference type="InterPro" id="IPR050697">
    <property type="entry name" value="Adenylyl/Guanylyl_Cyclase_3/4"/>
</dbReference>
<evidence type="ECO:0000313" key="3">
    <source>
        <dbReference type="EMBL" id="UVF22566.1"/>
    </source>
</evidence>
<dbReference type="SMART" id="SM00044">
    <property type="entry name" value="CYCc"/>
    <property type="match status" value="1"/>
</dbReference>
<evidence type="ECO:0000313" key="4">
    <source>
        <dbReference type="Proteomes" id="UP001017257"/>
    </source>
</evidence>
<dbReference type="Proteomes" id="UP001017257">
    <property type="component" value="Plasmid pR24_1"/>
</dbReference>
<keyword evidence="1" id="KW-0812">Transmembrane</keyword>
<gene>
    <name evidence="3" type="ORF">HPT29_025845</name>
</gene>
<dbReference type="PANTHER" id="PTHR43081">
    <property type="entry name" value="ADENYLATE CYCLASE, TERMINAL-DIFFERENTIATION SPECIFIC-RELATED"/>
    <property type="match status" value="1"/>
</dbReference>
<organism evidence="3 4">
    <name type="scientific">Microvirga terrae</name>
    <dbReference type="NCBI Taxonomy" id="2740529"/>
    <lineage>
        <taxon>Bacteria</taxon>
        <taxon>Pseudomonadati</taxon>
        <taxon>Pseudomonadota</taxon>
        <taxon>Alphaproteobacteria</taxon>
        <taxon>Hyphomicrobiales</taxon>
        <taxon>Methylobacteriaceae</taxon>
        <taxon>Microvirga</taxon>
    </lineage>
</organism>
<dbReference type="Pfam" id="PF00211">
    <property type="entry name" value="Guanylate_cyc"/>
    <property type="match status" value="1"/>
</dbReference>
<dbReference type="Gene3D" id="3.30.70.1230">
    <property type="entry name" value="Nucleotide cyclase"/>
    <property type="match status" value="1"/>
</dbReference>
<feature type="domain" description="Guanylate cyclase" evidence="2">
    <location>
        <begin position="248"/>
        <end position="378"/>
    </location>
</feature>
<dbReference type="InterPro" id="IPR001054">
    <property type="entry name" value="A/G_cyclase"/>
</dbReference>
<reference evidence="3" key="1">
    <citation type="submission" date="2022-08" db="EMBL/GenBank/DDBJ databases">
        <title>Microvirga terrae sp. nov., isolated from soil.</title>
        <authorList>
            <person name="Kim K.H."/>
            <person name="Seo Y.L."/>
            <person name="Kim J.M."/>
            <person name="Lee J.K."/>
            <person name="Han D.M."/>
            <person name="Jeon C.O."/>
        </authorList>
    </citation>
    <scope>NUCLEOTIDE SEQUENCE</scope>
    <source>
        <strain evidence="3">R24</strain>
        <plasmid evidence="3">pR24_1</plasmid>
    </source>
</reference>
<dbReference type="CDD" id="cd07302">
    <property type="entry name" value="CHD"/>
    <property type="match status" value="1"/>
</dbReference>
<keyword evidence="1" id="KW-1133">Transmembrane helix</keyword>
<dbReference type="InterPro" id="IPR029787">
    <property type="entry name" value="Nucleotide_cyclase"/>
</dbReference>
<evidence type="ECO:0000256" key="1">
    <source>
        <dbReference type="SAM" id="Phobius"/>
    </source>
</evidence>
<feature type="transmembrane region" description="Helical" evidence="1">
    <location>
        <begin position="116"/>
        <end position="135"/>
    </location>
</feature>
<dbReference type="PROSITE" id="PS50125">
    <property type="entry name" value="GUANYLATE_CYCLASE_2"/>
    <property type="match status" value="1"/>
</dbReference>